<keyword evidence="1" id="KW-0175">Coiled coil</keyword>
<evidence type="ECO:0000313" key="4">
    <source>
        <dbReference type="Proteomes" id="UP000034189"/>
    </source>
</evidence>
<dbReference type="EMBL" id="CP011114">
    <property type="protein sequence ID" value="AKG36476.1"/>
    <property type="molecule type" value="Genomic_DNA"/>
</dbReference>
<dbReference type="Pfam" id="PF09636">
    <property type="entry name" value="XkdW"/>
    <property type="match status" value="1"/>
</dbReference>
<feature type="coiled-coil region" evidence="1">
    <location>
        <begin position="70"/>
        <end position="97"/>
    </location>
</feature>
<feature type="domain" description="Bacteriophage SP-beta YorD" evidence="2">
    <location>
        <begin position="3"/>
        <end position="60"/>
    </location>
</feature>
<reference evidence="3 4" key="2">
    <citation type="journal article" date="2016" name="Genome Announc.">
        <title>Genome Sequence of a Gram-Positive Diazotroph, Paenibacillus durus Type Strain ATCC 35681.</title>
        <authorList>
            <person name="Halim M.A."/>
            <person name="Rahman A.Y."/>
            <person name="Sim K.S."/>
            <person name="Yam H.C."/>
            <person name="Rahim A.A."/>
            <person name="Ghazali A.H."/>
            <person name="Najimudin N."/>
        </authorList>
    </citation>
    <scope>NUCLEOTIDE SEQUENCE [LARGE SCALE GENOMIC DNA]</scope>
    <source>
        <strain evidence="3 4">ATCC 35681</strain>
    </source>
</reference>
<name>A0A0F7CJT6_PAEDU</name>
<evidence type="ECO:0000313" key="3">
    <source>
        <dbReference type="EMBL" id="AKG36476.1"/>
    </source>
</evidence>
<dbReference type="HOGENOM" id="CLU_174572_0_0_9"/>
<evidence type="ECO:0000256" key="1">
    <source>
        <dbReference type="SAM" id="Coils"/>
    </source>
</evidence>
<gene>
    <name evidence="3" type="ORF">VK70_19600</name>
</gene>
<reference evidence="3 4" key="1">
    <citation type="submission" date="2015-03" db="EMBL/GenBank/DDBJ databases">
        <authorList>
            <person name="Abdul Halim M."/>
        </authorList>
    </citation>
    <scope>NUCLEOTIDE SEQUENCE [LARGE SCALE GENOMIC DNA]</scope>
    <source>
        <strain evidence="3 4">ATCC 35681</strain>
    </source>
</reference>
<dbReference type="RefSeq" id="WP_025695681.1">
    <property type="nucleotide sequence ID" value="NZ_ASQQ01000356.1"/>
</dbReference>
<accession>A0A0F7CJT6</accession>
<sequence>MDLYLAIKHIFPSVQVDKDFVLLDKSDGKGPYIAVWNLDAPRPTEEELQAAWEACLEAEANKPPAEPDELEQLRKELADTKAALEDANGKLKTAGEETTNVQLALAEMYEQLLALKEGNPNG</sequence>
<dbReference type="InterPro" id="IPR019094">
    <property type="entry name" value="Phage_SP-beta_YorD"/>
</dbReference>
<dbReference type="OrthoDB" id="2918946at2"/>
<dbReference type="AlphaFoldDB" id="A0A0F7CJT6"/>
<evidence type="ECO:0000259" key="2">
    <source>
        <dbReference type="Pfam" id="PF09636"/>
    </source>
</evidence>
<dbReference type="InterPro" id="IPR035950">
    <property type="entry name" value="XkdW-like_sf"/>
</dbReference>
<dbReference type="Gene3D" id="3.30.56.60">
    <property type="entry name" value="XkdW-like"/>
    <property type="match status" value="1"/>
</dbReference>
<dbReference type="SUPFAM" id="SSF159865">
    <property type="entry name" value="XkdW-like"/>
    <property type="match status" value="1"/>
</dbReference>
<organism evidence="3 4">
    <name type="scientific">Paenibacillus durus ATCC 35681</name>
    <dbReference type="NCBI Taxonomy" id="1333534"/>
    <lineage>
        <taxon>Bacteria</taxon>
        <taxon>Bacillati</taxon>
        <taxon>Bacillota</taxon>
        <taxon>Bacilli</taxon>
        <taxon>Bacillales</taxon>
        <taxon>Paenibacillaceae</taxon>
        <taxon>Paenibacillus</taxon>
    </lineage>
</organism>
<proteinExistence type="predicted"/>
<dbReference type="Proteomes" id="UP000034189">
    <property type="component" value="Chromosome"/>
</dbReference>
<protein>
    <recommendedName>
        <fullName evidence="2">Bacteriophage SP-beta YorD domain-containing protein</fullName>
    </recommendedName>
</protein>
<dbReference type="PATRIC" id="fig|1333534.5.peg.4312"/>